<dbReference type="SUPFAM" id="SSF52980">
    <property type="entry name" value="Restriction endonuclease-like"/>
    <property type="match status" value="1"/>
</dbReference>
<organism evidence="1 2">
    <name type="scientific">Aeromicrobium fastidiosum</name>
    <dbReference type="NCBI Taxonomy" id="52699"/>
    <lineage>
        <taxon>Bacteria</taxon>
        <taxon>Bacillati</taxon>
        <taxon>Actinomycetota</taxon>
        <taxon>Actinomycetes</taxon>
        <taxon>Propionibacteriales</taxon>
        <taxon>Nocardioidaceae</taxon>
        <taxon>Aeromicrobium</taxon>
    </lineage>
</organism>
<dbReference type="RefSeq" id="WP_129185749.1">
    <property type="nucleotide sequence ID" value="NZ_JAGIOG010000001.1"/>
</dbReference>
<name>A0A641AKY5_9ACTN</name>
<accession>A0A641AKY5</accession>
<evidence type="ECO:0000313" key="2">
    <source>
        <dbReference type="Proteomes" id="UP001515100"/>
    </source>
</evidence>
<dbReference type="Gene3D" id="3.40.960.10">
    <property type="entry name" value="VSR Endonuclease"/>
    <property type="match status" value="1"/>
</dbReference>
<proteinExistence type="predicted"/>
<protein>
    <recommendedName>
        <fullName evidence="3">DUF559 domain-containing protein</fullName>
    </recommendedName>
</protein>
<dbReference type="EMBL" id="SDPP02000004">
    <property type="protein sequence ID" value="KAA1374616.1"/>
    <property type="molecule type" value="Genomic_DNA"/>
</dbReference>
<evidence type="ECO:0000313" key="1">
    <source>
        <dbReference type="EMBL" id="KAA1374616.1"/>
    </source>
</evidence>
<dbReference type="OrthoDB" id="3173471at2"/>
<dbReference type="AlphaFoldDB" id="A0A641AKY5"/>
<gene>
    <name evidence="1" type="ORF">ESP62_014580</name>
</gene>
<comment type="caution">
    <text evidence="1">The sequence shown here is derived from an EMBL/GenBank/DDBJ whole genome shotgun (WGS) entry which is preliminary data.</text>
</comment>
<sequence length="309" mass="34327">MARTPHVPDALHGRVFTSAEADAAGLTSSMRRGAHVIQVHRGVWRLATTELDFDLGVRAGVLALPAHAALSHMSALRWMGVPVGRPFPIHFSVTGAAQTRADLVLHRRHRRISPHDVRGVPVLAPERSFIDSATLLGLRDLVRAGDAMVRAGLTTLSALLDHTVESHLDGVVRAREAALLVRERVDSPRETDVRLLLVAAGLPEPSVNLDVHDDAGRWLAKGDLVLRRWRIVVEHDGWHHERDAAQRQKDHFRRERLEAGGWTLIVVTQADFAHPISIVARVHEALVRRGYRGPPPELGRTWRLLARNM</sequence>
<evidence type="ECO:0008006" key="3">
    <source>
        <dbReference type="Google" id="ProtNLM"/>
    </source>
</evidence>
<dbReference type="Proteomes" id="UP001515100">
    <property type="component" value="Unassembled WGS sequence"/>
</dbReference>
<dbReference type="InterPro" id="IPR011335">
    <property type="entry name" value="Restrct_endonuc-II-like"/>
</dbReference>
<keyword evidence="2" id="KW-1185">Reference proteome</keyword>
<reference evidence="1" key="1">
    <citation type="submission" date="2019-09" db="EMBL/GenBank/DDBJ databases">
        <authorList>
            <person name="Li J."/>
        </authorList>
    </citation>
    <scope>NUCLEOTIDE SEQUENCE [LARGE SCALE GENOMIC DNA]</scope>
    <source>
        <strain evidence="1">NRBC 14897</strain>
    </source>
</reference>